<feature type="region of interest" description="Disordered" evidence="1">
    <location>
        <begin position="377"/>
        <end position="401"/>
    </location>
</feature>
<sequence length="488" mass="54397">MALGEAFALAIFRFKRKESPISDLLRSLWLNRSTVFDRQEDLTATESRTTSSSSMLAAQQSGSQCVFPIAPKTVTNILRRFETSDSISTNSTPIRYDSVQVPCNLPLEDDQVEAIFPAPYGFGNGEWLFWGIYDGHNGWSTSARLREDLINTVYKKLSVLDPKAVAGTVYPMADTIIQAFEDLDRKIVLDAAENVRGRSKAAAVRDLGAAISGSCAILAFYDTTTNILRIANTGDSRAVLGKKEPDGRWTAHGLSIDHYYQNQREYRRVRADHPGEEKTVFAYRRLLGEWEALRSFGDASHKWSKKTSLELRKTCFARAPPRDLKTPPYLTAEPAVVAMRIPRGNGDFCVLASDALWKSCSSEEVVDLSSPKLPVVEGSNKTVGRRKHRPGQWSLPDGPERFDMDATDDNVATYLARNALGEKDHDTISALLTPPLTNARRFRDDLTITVVFFGDERNSIRKLSPPPNDLSLANVPAAYFESVPMIRR</sequence>
<proteinExistence type="predicted"/>
<keyword evidence="4" id="KW-1185">Reference proteome</keyword>
<comment type="caution">
    <text evidence="3">The sequence shown here is derived from an EMBL/GenBank/DDBJ whole genome shotgun (WGS) entry which is preliminary data.</text>
</comment>
<evidence type="ECO:0000259" key="2">
    <source>
        <dbReference type="PROSITE" id="PS51746"/>
    </source>
</evidence>
<dbReference type="GO" id="GO:0005739">
    <property type="term" value="C:mitochondrion"/>
    <property type="evidence" value="ECO:0007669"/>
    <property type="project" value="TreeGrafter"/>
</dbReference>
<dbReference type="STRING" id="40998.A0A2P7YL35"/>
<dbReference type="PANTHER" id="PTHR13832:SF792">
    <property type="entry name" value="GM14286P"/>
    <property type="match status" value="1"/>
</dbReference>
<dbReference type="PROSITE" id="PS51746">
    <property type="entry name" value="PPM_2"/>
    <property type="match status" value="1"/>
</dbReference>
<feature type="domain" description="PPM-type phosphatase" evidence="2">
    <location>
        <begin position="95"/>
        <end position="453"/>
    </location>
</feature>
<evidence type="ECO:0000313" key="3">
    <source>
        <dbReference type="EMBL" id="PSK36677.1"/>
    </source>
</evidence>
<dbReference type="SMART" id="SM00332">
    <property type="entry name" value="PP2Cc"/>
    <property type="match status" value="1"/>
</dbReference>
<evidence type="ECO:0000313" key="4">
    <source>
        <dbReference type="Proteomes" id="UP000243723"/>
    </source>
</evidence>
<dbReference type="PANTHER" id="PTHR13832">
    <property type="entry name" value="PROTEIN PHOSPHATASE 2C"/>
    <property type="match status" value="1"/>
</dbReference>
<dbReference type="AlphaFoldDB" id="A0A2P7YL35"/>
<dbReference type="EMBL" id="NHZQ01000419">
    <property type="protein sequence ID" value="PSK36677.1"/>
    <property type="molecule type" value="Genomic_DNA"/>
</dbReference>
<organism evidence="3 4">
    <name type="scientific">Elsinoe australis</name>
    <dbReference type="NCBI Taxonomy" id="40998"/>
    <lineage>
        <taxon>Eukaryota</taxon>
        <taxon>Fungi</taxon>
        <taxon>Dikarya</taxon>
        <taxon>Ascomycota</taxon>
        <taxon>Pezizomycotina</taxon>
        <taxon>Dothideomycetes</taxon>
        <taxon>Dothideomycetidae</taxon>
        <taxon>Myriangiales</taxon>
        <taxon>Elsinoaceae</taxon>
        <taxon>Elsinoe</taxon>
    </lineage>
</organism>
<dbReference type="Pfam" id="PF00481">
    <property type="entry name" value="PP2C"/>
    <property type="match status" value="1"/>
</dbReference>
<name>A0A2P7YL35_9PEZI</name>
<dbReference type="SUPFAM" id="SSF81606">
    <property type="entry name" value="PP2C-like"/>
    <property type="match status" value="1"/>
</dbReference>
<dbReference type="InterPro" id="IPR015655">
    <property type="entry name" value="PP2C"/>
</dbReference>
<gene>
    <name evidence="3" type="ORF">B9Z65_1860</name>
</gene>
<evidence type="ECO:0000256" key="1">
    <source>
        <dbReference type="SAM" id="MobiDB-lite"/>
    </source>
</evidence>
<dbReference type="InterPro" id="IPR036457">
    <property type="entry name" value="PPM-type-like_dom_sf"/>
</dbReference>
<accession>A0A2P7YL35</accession>
<dbReference type="GO" id="GO:0004741">
    <property type="term" value="F:[pyruvate dehydrogenase (acetyl-transferring)]-phosphatase activity"/>
    <property type="evidence" value="ECO:0007669"/>
    <property type="project" value="TreeGrafter"/>
</dbReference>
<dbReference type="OrthoDB" id="420076at2759"/>
<reference evidence="3 4" key="1">
    <citation type="submission" date="2017-05" db="EMBL/GenBank/DDBJ databases">
        <title>Draft genome sequence of Elsinoe australis.</title>
        <authorList>
            <person name="Cheng Q."/>
        </authorList>
    </citation>
    <scope>NUCLEOTIDE SEQUENCE [LARGE SCALE GENOMIC DNA]</scope>
    <source>
        <strain evidence="3 4">NL1</strain>
    </source>
</reference>
<dbReference type="CDD" id="cd00143">
    <property type="entry name" value="PP2Cc"/>
    <property type="match status" value="1"/>
</dbReference>
<protein>
    <recommendedName>
        <fullName evidence="2">PPM-type phosphatase domain-containing protein</fullName>
    </recommendedName>
</protein>
<dbReference type="InterPro" id="IPR001932">
    <property type="entry name" value="PPM-type_phosphatase-like_dom"/>
</dbReference>
<dbReference type="Gene3D" id="3.60.40.10">
    <property type="entry name" value="PPM-type phosphatase domain"/>
    <property type="match status" value="1"/>
</dbReference>
<dbReference type="Proteomes" id="UP000243723">
    <property type="component" value="Unassembled WGS sequence"/>
</dbReference>